<evidence type="ECO:0000313" key="2">
    <source>
        <dbReference type="Proteomes" id="UP001501072"/>
    </source>
</evidence>
<protein>
    <recommendedName>
        <fullName evidence="3">Lasso peptide biosynthesis PqqD family chaperone</fullName>
    </recommendedName>
</protein>
<dbReference type="NCBIfam" id="TIGR04353">
    <property type="entry name" value="PqqD_rel_X"/>
    <property type="match status" value="1"/>
</dbReference>
<evidence type="ECO:0008006" key="3">
    <source>
        <dbReference type="Google" id="ProtNLM"/>
    </source>
</evidence>
<accession>A0ABN1STX5</accession>
<reference evidence="1 2" key="1">
    <citation type="journal article" date="2019" name="Int. J. Syst. Evol. Microbiol.">
        <title>The Global Catalogue of Microorganisms (GCM) 10K type strain sequencing project: providing services to taxonomists for standard genome sequencing and annotation.</title>
        <authorList>
            <consortium name="The Broad Institute Genomics Platform"/>
            <consortium name="The Broad Institute Genome Sequencing Center for Infectious Disease"/>
            <person name="Wu L."/>
            <person name="Ma J."/>
        </authorList>
    </citation>
    <scope>NUCLEOTIDE SEQUENCE [LARGE SCALE GENOMIC DNA]</scope>
    <source>
        <strain evidence="1 2">JCM 11269</strain>
    </source>
</reference>
<comment type="caution">
    <text evidence="1">The sequence shown here is derived from an EMBL/GenBank/DDBJ whole genome shotgun (WGS) entry which is preliminary data.</text>
</comment>
<keyword evidence="2" id="KW-1185">Reference proteome</keyword>
<gene>
    <name evidence="1" type="ORF">GCM10009564_08930</name>
</gene>
<sequence>MSYSLAPHVAAAETDDGMVLLHETTGRYWMLNTTGAAVVRSLRQGKEVAEIVDELSARFSLDITRVTADVDALLKRLTEAGLVTR</sequence>
<dbReference type="InterPro" id="IPR027599">
    <property type="entry name" value="PqqD-rel_X"/>
</dbReference>
<dbReference type="InterPro" id="IPR008792">
    <property type="entry name" value="PQQD"/>
</dbReference>
<proteinExistence type="predicted"/>
<dbReference type="RefSeq" id="WP_067388620.1">
    <property type="nucleotide sequence ID" value="NZ_BAAAHU010000005.1"/>
</dbReference>
<dbReference type="Proteomes" id="UP001501072">
    <property type="component" value="Unassembled WGS sequence"/>
</dbReference>
<dbReference type="EMBL" id="BAAAHU010000005">
    <property type="protein sequence ID" value="GAA1005101.1"/>
    <property type="molecule type" value="Genomic_DNA"/>
</dbReference>
<dbReference type="Pfam" id="PF05402">
    <property type="entry name" value="PqqD"/>
    <property type="match status" value="1"/>
</dbReference>
<dbReference type="Gene3D" id="1.10.10.1150">
    <property type="entry name" value="Coenzyme PQQ synthesis protein D (PqqD)"/>
    <property type="match status" value="1"/>
</dbReference>
<organism evidence="1 2">
    <name type="scientific">Streptomyces thermogriseus</name>
    <dbReference type="NCBI Taxonomy" id="75292"/>
    <lineage>
        <taxon>Bacteria</taxon>
        <taxon>Bacillati</taxon>
        <taxon>Actinomycetota</taxon>
        <taxon>Actinomycetes</taxon>
        <taxon>Kitasatosporales</taxon>
        <taxon>Streptomycetaceae</taxon>
        <taxon>Streptomyces</taxon>
    </lineage>
</organism>
<name>A0ABN1STX5_9ACTN</name>
<dbReference type="InterPro" id="IPR041881">
    <property type="entry name" value="PqqD_sf"/>
</dbReference>
<evidence type="ECO:0000313" key="1">
    <source>
        <dbReference type="EMBL" id="GAA1005101.1"/>
    </source>
</evidence>
<dbReference type="NCBIfam" id="NF033530">
    <property type="entry name" value="lasso_PqqD_Strm"/>
    <property type="match status" value="1"/>
</dbReference>